<protein>
    <recommendedName>
        <fullName evidence="3">Transposable element Tc3 transposase</fullName>
    </recommendedName>
</protein>
<dbReference type="OrthoDB" id="9971063at2759"/>
<sequence>MRRILDYFPYKIHSRHQLSDEDPVVRETSALQFLARMEVDAAWPWNILWTDEAHFNLNGQVNTHNCRIWASENQRAIHQVPLNPPKVTVWCGFTATFVIVPYVLKSKMLIPSYKDETANSHFENTE</sequence>
<dbReference type="Proteomes" id="UP000054359">
    <property type="component" value="Unassembled WGS sequence"/>
</dbReference>
<feature type="non-terminal residue" evidence="1">
    <location>
        <position position="126"/>
    </location>
</feature>
<dbReference type="GO" id="GO:0003676">
    <property type="term" value="F:nucleic acid binding"/>
    <property type="evidence" value="ECO:0007669"/>
    <property type="project" value="InterPro"/>
</dbReference>
<dbReference type="PANTHER" id="PTHR47326:SF1">
    <property type="entry name" value="HTH PSQ-TYPE DOMAIN-CONTAINING PROTEIN"/>
    <property type="match status" value="1"/>
</dbReference>
<name>A0A087TCM6_STEMI</name>
<accession>A0A087TCM6</accession>
<proteinExistence type="predicted"/>
<evidence type="ECO:0000313" key="2">
    <source>
        <dbReference type="Proteomes" id="UP000054359"/>
    </source>
</evidence>
<evidence type="ECO:0008006" key="3">
    <source>
        <dbReference type="Google" id="ProtNLM"/>
    </source>
</evidence>
<dbReference type="EMBL" id="KK114610">
    <property type="protein sequence ID" value="KFM62865.1"/>
    <property type="molecule type" value="Genomic_DNA"/>
</dbReference>
<dbReference type="OMA" id="MWASERY"/>
<dbReference type="Gene3D" id="3.30.420.10">
    <property type="entry name" value="Ribonuclease H-like superfamily/Ribonuclease H"/>
    <property type="match status" value="1"/>
</dbReference>
<dbReference type="PANTHER" id="PTHR47326">
    <property type="entry name" value="TRANSPOSABLE ELEMENT TC3 TRANSPOSASE-LIKE PROTEIN"/>
    <property type="match status" value="1"/>
</dbReference>
<reference evidence="1 2" key="1">
    <citation type="submission" date="2013-11" db="EMBL/GenBank/DDBJ databases">
        <title>Genome sequencing of Stegodyphus mimosarum.</title>
        <authorList>
            <person name="Bechsgaard J."/>
        </authorList>
    </citation>
    <scope>NUCLEOTIDE SEQUENCE [LARGE SCALE GENOMIC DNA]</scope>
</reference>
<evidence type="ECO:0000313" key="1">
    <source>
        <dbReference type="EMBL" id="KFM62865.1"/>
    </source>
</evidence>
<dbReference type="InterPro" id="IPR036397">
    <property type="entry name" value="RNaseH_sf"/>
</dbReference>
<gene>
    <name evidence="1" type="ORF">X975_09651</name>
</gene>
<keyword evidence="2" id="KW-1185">Reference proteome</keyword>
<dbReference type="AlphaFoldDB" id="A0A087TCM6"/>
<organism evidence="1 2">
    <name type="scientific">Stegodyphus mimosarum</name>
    <name type="common">African social velvet spider</name>
    <dbReference type="NCBI Taxonomy" id="407821"/>
    <lineage>
        <taxon>Eukaryota</taxon>
        <taxon>Metazoa</taxon>
        <taxon>Ecdysozoa</taxon>
        <taxon>Arthropoda</taxon>
        <taxon>Chelicerata</taxon>
        <taxon>Arachnida</taxon>
        <taxon>Araneae</taxon>
        <taxon>Araneomorphae</taxon>
        <taxon>Entelegynae</taxon>
        <taxon>Eresoidea</taxon>
        <taxon>Eresidae</taxon>
        <taxon>Stegodyphus</taxon>
    </lineage>
</organism>